<dbReference type="InterPro" id="IPR051453">
    <property type="entry name" value="MBL_Glyoxalase_II"/>
</dbReference>
<sequence length="243" mass="26244">MLFMRYDQTFLQANAYILADDEARVALVVDPGAGSAGWISRTLAENGLDLGAVLLTHGHPDHVWDSAKVAGEKPVFIPQPDMYRMDDPLASMPADAGRDLALQRLGGGDWVKPANLQALPVAMLSQGVELVPGLAMRALPAPGHTEGSTLFICEGHITQTPYAVMLPTGRKEIFMLGGDVIFNGGIGRTDLPGGDEYEMASTLRLLVQSIRPETFIFPGHGPHTMMFHEIRHSPYIQAAMSGK</sequence>
<dbReference type="InterPro" id="IPR036866">
    <property type="entry name" value="RibonucZ/Hydroxyglut_hydro"/>
</dbReference>
<evidence type="ECO:0000256" key="4">
    <source>
        <dbReference type="ARBA" id="ARBA00022833"/>
    </source>
</evidence>
<proteinExistence type="predicted"/>
<keyword evidence="4" id="KW-0862">Zinc</keyword>
<feature type="domain" description="Metallo-beta-lactamase" evidence="5">
    <location>
        <begin position="12"/>
        <end position="220"/>
    </location>
</feature>
<evidence type="ECO:0000313" key="6">
    <source>
        <dbReference type="EMBL" id="QRV02922.1"/>
    </source>
</evidence>
<evidence type="ECO:0000256" key="1">
    <source>
        <dbReference type="ARBA" id="ARBA00001947"/>
    </source>
</evidence>
<evidence type="ECO:0000313" key="7">
    <source>
        <dbReference type="Proteomes" id="UP000602653"/>
    </source>
</evidence>
<dbReference type="PANTHER" id="PTHR46233:SF3">
    <property type="entry name" value="HYDROXYACYLGLUTATHIONE HYDROLASE GLOC"/>
    <property type="match status" value="1"/>
</dbReference>
<dbReference type="SUPFAM" id="SSF56281">
    <property type="entry name" value="Metallo-hydrolase/oxidoreductase"/>
    <property type="match status" value="1"/>
</dbReference>
<gene>
    <name evidence="6" type="ORF">JTE88_04180</name>
</gene>
<comment type="cofactor">
    <cofactor evidence="1">
        <name>Zn(2+)</name>
        <dbReference type="ChEBI" id="CHEBI:29105"/>
    </cofactor>
</comment>
<dbReference type="RefSeq" id="WP_204425586.1">
    <property type="nucleotide sequence ID" value="NZ_CP070228.1"/>
</dbReference>
<accession>A0ABX7IJA9</accession>
<dbReference type="PANTHER" id="PTHR46233">
    <property type="entry name" value="HYDROXYACYLGLUTATHIONE HYDROLASE GLOC"/>
    <property type="match status" value="1"/>
</dbReference>
<evidence type="ECO:0000259" key="5">
    <source>
        <dbReference type="SMART" id="SM00849"/>
    </source>
</evidence>
<evidence type="ECO:0000256" key="3">
    <source>
        <dbReference type="ARBA" id="ARBA00022801"/>
    </source>
</evidence>
<keyword evidence="2" id="KW-0479">Metal-binding</keyword>
<organism evidence="6 7">
    <name type="scientific">Arcanobacterium phocisimile</name>
    <dbReference type="NCBI Taxonomy" id="1302235"/>
    <lineage>
        <taxon>Bacteria</taxon>
        <taxon>Bacillati</taxon>
        <taxon>Actinomycetota</taxon>
        <taxon>Actinomycetes</taxon>
        <taxon>Actinomycetales</taxon>
        <taxon>Actinomycetaceae</taxon>
        <taxon>Arcanobacterium</taxon>
    </lineage>
</organism>
<keyword evidence="7" id="KW-1185">Reference proteome</keyword>
<dbReference type="Proteomes" id="UP000602653">
    <property type="component" value="Chromosome"/>
</dbReference>
<reference evidence="6 7" key="1">
    <citation type="submission" date="2021-02" db="EMBL/GenBank/DDBJ databases">
        <title>Complete Genome Sequence of Arcanobacterium phocisimile strain DSM 26142T from a harbour seal.</title>
        <authorList>
            <person name="Borowiak M."/>
            <person name="Alssahen M."/>
            <person name="Malorny B."/>
            <person name="Laemmler C."/>
            <person name="Siebert U."/>
            <person name="Ploetz M."/>
            <person name="Abdulmawjood A."/>
        </authorList>
    </citation>
    <scope>NUCLEOTIDE SEQUENCE [LARGE SCALE GENOMIC DNA]</scope>
    <source>
        <strain evidence="6 7">DSM 26142</strain>
    </source>
</reference>
<dbReference type="Gene3D" id="3.60.15.10">
    <property type="entry name" value="Ribonuclease Z/Hydroxyacylglutathione hydrolase-like"/>
    <property type="match status" value="1"/>
</dbReference>
<name>A0ABX7IJA9_9ACTO</name>
<dbReference type="CDD" id="cd06262">
    <property type="entry name" value="metallo-hydrolase-like_MBL-fold"/>
    <property type="match status" value="1"/>
</dbReference>
<keyword evidence="3" id="KW-0378">Hydrolase</keyword>
<protein>
    <submittedName>
        <fullName evidence="6">MBL fold metallo-hydrolase</fullName>
    </submittedName>
</protein>
<evidence type="ECO:0000256" key="2">
    <source>
        <dbReference type="ARBA" id="ARBA00022723"/>
    </source>
</evidence>
<dbReference type="EMBL" id="CP070228">
    <property type="protein sequence ID" value="QRV02922.1"/>
    <property type="molecule type" value="Genomic_DNA"/>
</dbReference>
<dbReference type="Pfam" id="PF00753">
    <property type="entry name" value="Lactamase_B"/>
    <property type="match status" value="1"/>
</dbReference>
<dbReference type="SMART" id="SM00849">
    <property type="entry name" value="Lactamase_B"/>
    <property type="match status" value="1"/>
</dbReference>
<dbReference type="InterPro" id="IPR001279">
    <property type="entry name" value="Metallo-B-lactamas"/>
</dbReference>